<dbReference type="Proteomes" id="UP000536179">
    <property type="component" value="Unassembled WGS sequence"/>
</dbReference>
<proteinExistence type="predicted"/>
<accession>A0A7W5E643</accession>
<evidence type="ECO:0000313" key="2">
    <source>
        <dbReference type="Proteomes" id="UP000536179"/>
    </source>
</evidence>
<keyword evidence="2" id="KW-1185">Reference proteome</keyword>
<reference evidence="1 2" key="1">
    <citation type="submission" date="2020-08" db="EMBL/GenBank/DDBJ databases">
        <title>Genomic Encyclopedia of Type Strains, Phase III (KMG-III): the genomes of soil and plant-associated and newly described type strains.</title>
        <authorList>
            <person name="Whitman W."/>
        </authorList>
    </citation>
    <scope>NUCLEOTIDE SEQUENCE [LARGE SCALE GENOMIC DNA]</scope>
    <source>
        <strain evidence="1 2">CECT 8075</strain>
    </source>
</reference>
<dbReference type="RefSeq" id="WP_184309875.1">
    <property type="nucleotide sequence ID" value="NZ_JACHXU010000040.1"/>
</dbReference>
<organism evidence="1 2">
    <name type="scientific">Aporhodopirellula rubra</name>
    <dbReference type="NCBI Taxonomy" id="980271"/>
    <lineage>
        <taxon>Bacteria</taxon>
        <taxon>Pseudomonadati</taxon>
        <taxon>Planctomycetota</taxon>
        <taxon>Planctomycetia</taxon>
        <taxon>Pirellulales</taxon>
        <taxon>Pirellulaceae</taxon>
        <taxon>Aporhodopirellula</taxon>
    </lineage>
</organism>
<gene>
    <name evidence="1" type="ORF">FHS27_006354</name>
</gene>
<sequence>MIGATAVANRKKSEFDVESILQDFAELPDLRSHILQRQRLGDVIVISIMAVMAGTKGPKATAFAPRAMRIR</sequence>
<dbReference type="EMBL" id="JACHXU010000040">
    <property type="protein sequence ID" value="MBB3210507.1"/>
    <property type="molecule type" value="Genomic_DNA"/>
</dbReference>
<name>A0A7W5E643_9BACT</name>
<comment type="caution">
    <text evidence="1">The sequence shown here is derived from an EMBL/GenBank/DDBJ whole genome shotgun (WGS) entry which is preliminary data.</text>
</comment>
<evidence type="ECO:0000313" key="1">
    <source>
        <dbReference type="EMBL" id="MBB3210507.1"/>
    </source>
</evidence>
<dbReference type="AlphaFoldDB" id="A0A7W5E643"/>
<protein>
    <submittedName>
        <fullName evidence="1">Uncharacterized protein</fullName>
    </submittedName>
</protein>